<dbReference type="Pfam" id="PF16571">
    <property type="entry name" value="FBP_C"/>
    <property type="match status" value="1"/>
</dbReference>
<proteinExistence type="predicted"/>
<accession>A0A2R4T5N3</accession>
<dbReference type="KEGG" id="slk:SLUN_22145"/>
<dbReference type="AlphaFoldDB" id="A0A2R4T5N3"/>
<protein>
    <recommendedName>
        <fullName evidence="1">Elongation factor G-binding protein C-terminal treble-clef zinc-finger domain-containing protein</fullName>
    </recommendedName>
</protein>
<feature type="domain" description="Elongation factor G-binding protein C-terminal treble-clef zinc-finger" evidence="1">
    <location>
        <begin position="8"/>
        <end position="160"/>
    </location>
</feature>
<name>A0A2R4T5N3_9ACTN</name>
<dbReference type="Proteomes" id="UP000244201">
    <property type="component" value="Chromosome"/>
</dbReference>
<evidence type="ECO:0000313" key="3">
    <source>
        <dbReference type="Proteomes" id="UP000244201"/>
    </source>
</evidence>
<reference evidence="2 3" key="1">
    <citation type="submission" date="2018-01" db="EMBL/GenBank/DDBJ databases">
        <title>Complete genome sequence of Streptomyces lunaelactis MM109T, a Ferroverdin A producer isolated from cave moonmilk deposits.</title>
        <authorList>
            <person name="Naome A."/>
            <person name="Martinet L."/>
            <person name="Maciejewska M."/>
            <person name="Anderssen S."/>
            <person name="Adam D."/>
            <person name="Tenconi E."/>
            <person name="Deflandre B."/>
            <person name="Arguelles-Arias A."/>
            <person name="Calusinska M."/>
            <person name="Copieters W."/>
            <person name="Karim L."/>
            <person name="Hanikenne M."/>
            <person name="Baurain D."/>
            <person name="van Wezel G."/>
            <person name="Smargiasso N."/>
            <person name="de Pauw E."/>
            <person name="Delfosse P."/>
            <person name="Rigali S."/>
        </authorList>
    </citation>
    <scope>NUCLEOTIDE SEQUENCE [LARGE SCALE GENOMIC DNA]</scope>
    <source>
        <strain evidence="2 3">MM109</strain>
    </source>
</reference>
<dbReference type="InterPro" id="IPR032330">
    <property type="entry name" value="EF-G-binding_C"/>
</dbReference>
<dbReference type="EMBL" id="CP026304">
    <property type="protein sequence ID" value="AVZ74459.1"/>
    <property type="molecule type" value="Genomic_DNA"/>
</dbReference>
<dbReference type="OrthoDB" id="4171838at2"/>
<gene>
    <name evidence="2" type="ORF">SLUN_22145</name>
</gene>
<evidence type="ECO:0000259" key="1">
    <source>
        <dbReference type="Pfam" id="PF16571"/>
    </source>
</evidence>
<evidence type="ECO:0000313" key="2">
    <source>
        <dbReference type="EMBL" id="AVZ74459.1"/>
    </source>
</evidence>
<sequence length="162" mass="18199">MNPVTQDEIRRSLVNMSRSRSKALTIPVLDEVEWDDLDFFSWADGRDLSRAYLVVQRADQLVGVELRATRRTTDFRRKSICGLCFTTHPVGGTALFSSLKGGKEGRLGNSVGLYMCRNLACSLYARRKIAAPMGQMDETLDLDDRIGRIRKNLAGFLAKVLQ</sequence>
<organism evidence="2 3">
    <name type="scientific">Streptomyces lunaelactis</name>
    <dbReference type="NCBI Taxonomy" id="1535768"/>
    <lineage>
        <taxon>Bacteria</taxon>
        <taxon>Bacillati</taxon>
        <taxon>Actinomycetota</taxon>
        <taxon>Actinomycetes</taxon>
        <taxon>Kitasatosporales</taxon>
        <taxon>Streptomycetaceae</taxon>
        <taxon>Streptomyces</taxon>
    </lineage>
</organism>
<keyword evidence="3" id="KW-1185">Reference proteome</keyword>